<protein>
    <submittedName>
        <fullName evidence="1">Uncharacterized protein</fullName>
    </submittedName>
</protein>
<proteinExistence type="predicted"/>
<organism evidence="1">
    <name type="scientific">Rhizophora mucronata</name>
    <name type="common">Asiatic mangrove</name>
    <dbReference type="NCBI Taxonomy" id="61149"/>
    <lineage>
        <taxon>Eukaryota</taxon>
        <taxon>Viridiplantae</taxon>
        <taxon>Streptophyta</taxon>
        <taxon>Embryophyta</taxon>
        <taxon>Tracheophyta</taxon>
        <taxon>Spermatophyta</taxon>
        <taxon>Magnoliopsida</taxon>
        <taxon>eudicotyledons</taxon>
        <taxon>Gunneridae</taxon>
        <taxon>Pentapetalae</taxon>
        <taxon>rosids</taxon>
        <taxon>fabids</taxon>
        <taxon>Malpighiales</taxon>
        <taxon>Rhizophoraceae</taxon>
        <taxon>Rhizophora</taxon>
    </lineage>
</organism>
<dbReference type="EMBL" id="GGEC01077336">
    <property type="protein sequence ID" value="MBX57820.1"/>
    <property type="molecule type" value="Transcribed_RNA"/>
</dbReference>
<evidence type="ECO:0000313" key="1">
    <source>
        <dbReference type="EMBL" id="MBX57820.1"/>
    </source>
</evidence>
<name>A0A2P2PSW6_RHIMU</name>
<sequence>MLRTRYYQIGNTFLSAFSNKLRNKKPKKPGDRKYRFI</sequence>
<dbReference type="AlphaFoldDB" id="A0A2P2PSW6"/>
<reference evidence="1" key="1">
    <citation type="submission" date="2018-02" db="EMBL/GenBank/DDBJ databases">
        <title>Rhizophora mucronata_Transcriptome.</title>
        <authorList>
            <person name="Meera S.P."/>
            <person name="Sreeshan A."/>
            <person name="Augustine A."/>
        </authorList>
    </citation>
    <scope>NUCLEOTIDE SEQUENCE</scope>
    <source>
        <tissue evidence="1">Leaf</tissue>
    </source>
</reference>
<accession>A0A2P2PSW6</accession>